<keyword evidence="5 6" id="KW-0472">Membrane</keyword>
<dbReference type="InterPro" id="IPR000014">
    <property type="entry name" value="PAS"/>
</dbReference>
<dbReference type="InterPro" id="IPR035965">
    <property type="entry name" value="PAS-like_dom_sf"/>
</dbReference>
<evidence type="ECO:0000313" key="12">
    <source>
        <dbReference type="Proteomes" id="UP001164472"/>
    </source>
</evidence>
<comment type="subcellular location">
    <subcellularLocation>
        <location evidence="2">Membrane</location>
    </subcellularLocation>
</comment>
<dbReference type="PANTHER" id="PTHR44757">
    <property type="entry name" value="DIGUANYLATE CYCLASE DGCP"/>
    <property type="match status" value="1"/>
</dbReference>
<dbReference type="PROSITE" id="PS50839">
    <property type="entry name" value="CHASE"/>
    <property type="match status" value="1"/>
</dbReference>
<evidence type="ECO:0000256" key="2">
    <source>
        <dbReference type="ARBA" id="ARBA00004370"/>
    </source>
</evidence>
<dbReference type="InterPro" id="IPR029787">
    <property type="entry name" value="Nucleotide_cyclase"/>
</dbReference>
<feature type="domain" description="EAL" evidence="9">
    <location>
        <begin position="647"/>
        <end position="901"/>
    </location>
</feature>
<feature type="domain" description="GGDEF" evidence="10">
    <location>
        <begin position="505"/>
        <end position="638"/>
    </location>
</feature>
<dbReference type="InterPro" id="IPR006189">
    <property type="entry name" value="CHASE_dom"/>
</dbReference>
<dbReference type="RefSeq" id="WP_251809649.1">
    <property type="nucleotide sequence ID" value="NZ_CP101527.1"/>
</dbReference>
<dbReference type="SMART" id="SM01079">
    <property type="entry name" value="CHASE"/>
    <property type="match status" value="1"/>
</dbReference>
<dbReference type="KEGG" id="asem:NNL22_10680"/>
<dbReference type="Pfam" id="PF03924">
    <property type="entry name" value="CHASE"/>
    <property type="match status" value="1"/>
</dbReference>
<dbReference type="Proteomes" id="UP001164472">
    <property type="component" value="Chromosome"/>
</dbReference>
<feature type="domain" description="CHASE" evidence="8">
    <location>
        <begin position="81"/>
        <end position="300"/>
    </location>
</feature>
<dbReference type="SMART" id="SM00091">
    <property type="entry name" value="PAS"/>
    <property type="match status" value="1"/>
</dbReference>
<organism evidence="11 12">
    <name type="scientific">Alkalimarinus sediminis</name>
    <dbReference type="NCBI Taxonomy" id="1632866"/>
    <lineage>
        <taxon>Bacteria</taxon>
        <taxon>Pseudomonadati</taxon>
        <taxon>Pseudomonadota</taxon>
        <taxon>Gammaproteobacteria</taxon>
        <taxon>Alteromonadales</taxon>
        <taxon>Alteromonadaceae</taxon>
        <taxon>Alkalimarinus</taxon>
    </lineage>
</organism>
<proteinExistence type="predicted"/>
<dbReference type="GO" id="GO:0016020">
    <property type="term" value="C:membrane"/>
    <property type="evidence" value="ECO:0007669"/>
    <property type="project" value="UniProtKB-SubCell"/>
</dbReference>
<protein>
    <submittedName>
        <fullName evidence="11">EAL domain-containing protein</fullName>
    </submittedName>
</protein>
<evidence type="ECO:0000256" key="3">
    <source>
        <dbReference type="ARBA" id="ARBA00022692"/>
    </source>
</evidence>
<dbReference type="InterPro" id="IPR042240">
    <property type="entry name" value="CHASE_sf"/>
</dbReference>
<dbReference type="SUPFAM" id="SSF55785">
    <property type="entry name" value="PYP-like sensor domain (PAS domain)"/>
    <property type="match status" value="1"/>
</dbReference>
<feature type="domain" description="PAS" evidence="7">
    <location>
        <begin position="347"/>
        <end position="417"/>
    </location>
</feature>
<dbReference type="Gene3D" id="3.30.450.20">
    <property type="entry name" value="PAS domain"/>
    <property type="match status" value="1"/>
</dbReference>
<dbReference type="EMBL" id="CP101527">
    <property type="protein sequence ID" value="UZW73508.1"/>
    <property type="molecule type" value="Genomic_DNA"/>
</dbReference>
<dbReference type="PROSITE" id="PS50112">
    <property type="entry name" value="PAS"/>
    <property type="match status" value="1"/>
</dbReference>
<dbReference type="InterPro" id="IPR043128">
    <property type="entry name" value="Rev_trsase/Diguanyl_cyclase"/>
</dbReference>
<dbReference type="InterPro" id="IPR001633">
    <property type="entry name" value="EAL_dom"/>
</dbReference>
<evidence type="ECO:0000259" key="9">
    <source>
        <dbReference type="PROSITE" id="PS50883"/>
    </source>
</evidence>
<gene>
    <name evidence="11" type="ORF">NNL22_10680</name>
</gene>
<evidence type="ECO:0000313" key="11">
    <source>
        <dbReference type="EMBL" id="UZW73508.1"/>
    </source>
</evidence>
<dbReference type="CDD" id="cd01948">
    <property type="entry name" value="EAL"/>
    <property type="match status" value="1"/>
</dbReference>
<dbReference type="CDD" id="cd00130">
    <property type="entry name" value="PAS"/>
    <property type="match status" value="1"/>
</dbReference>
<evidence type="ECO:0000256" key="1">
    <source>
        <dbReference type="ARBA" id="ARBA00001946"/>
    </source>
</evidence>
<dbReference type="FunFam" id="3.30.70.270:FF:000001">
    <property type="entry name" value="Diguanylate cyclase domain protein"/>
    <property type="match status" value="1"/>
</dbReference>
<evidence type="ECO:0000256" key="6">
    <source>
        <dbReference type="SAM" id="Phobius"/>
    </source>
</evidence>
<dbReference type="GO" id="GO:0007165">
    <property type="term" value="P:signal transduction"/>
    <property type="evidence" value="ECO:0007669"/>
    <property type="project" value="UniProtKB-ARBA"/>
</dbReference>
<accession>A0A9E8KMK2</accession>
<dbReference type="Pfam" id="PF08447">
    <property type="entry name" value="PAS_3"/>
    <property type="match status" value="1"/>
</dbReference>
<dbReference type="SMART" id="SM00052">
    <property type="entry name" value="EAL"/>
    <property type="match status" value="1"/>
</dbReference>
<evidence type="ECO:0000259" key="7">
    <source>
        <dbReference type="PROSITE" id="PS50112"/>
    </source>
</evidence>
<feature type="transmembrane region" description="Helical" evidence="6">
    <location>
        <begin position="20"/>
        <end position="42"/>
    </location>
</feature>
<dbReference type="PANTHER" id="PTHR44757:SF2">
    <property type="entry name" value="BIOFILM ARCHITECTURE MAINTENANCE PROTEIN MBAA"/>
    <property type="match status" value="1"/>
</dbReference>
<dbReference type="Gene3D" id="3.30.450.350">
    <property type="entry name" value="CHASE domain"/>
    <property type="match status" value="1"/>
</dbReference>
<dbReference type="InterPro" id="IPR052155">
    <property type="entry name" value="Biofilm_reg_signaling"/>
</dbReference>
<dbReference type="InterPro" id="IPR013655">
    <property type="entry name" value="PAS_fold_3"/>
</dbReference>
<dbReference type="Pfam" id="PF00990">
    <property type="entry name" value="GGDEF"/>
    <property type="match status" value="1"/>
</dbReference>
<dbReference type="NCBIfam" id="TIGR00254">
    <property type="entry name" value="GGDEF"/>
    <property type="match status" value="1"/>
</dbReference>
<dbReference type="NCBIfam" id="TIGR00229">
    <property type="entry name" value="sensory_box"/>
    <property type="match status" value="1"/>
</dbReference>
<name>A0A9E8KMK2_9ALTE</name>
<dbReference type="Gene3D" id="3.20.20.450">
    <property type="entry name" value="EAL domain"/>
    <property type="match status" value="1"/>
</dbReference>
<dbReference type="PROSITE" id="PS50887">
    <property type="entry name" value="GGDEF"/>
    <property type="match status" value="1"/>
</dbReference>
<keyword evidence="3 6" id="KW-0812">Transmembrane</keyword>
<dbReference type="Pfam" id="PF00563">
    <property type="entry name" value="EAL"/>
    <property type="match status" value="1"/>
</dbReference>
<dbReference type="SMART" id="SM00267">
    <property type="entry name" value="GGDEF"/>
    <property type="match status" value="1"/>
</dbReference>
<dbReference type="GO" id="GO:0003824">
    <property type="term" value="F:catalytic activity"/>
    <property type="evidence" value="ECO:0007669"/>
    <property type="project" value="UniProtKB-ARBA"/>
</dbReference>
<dbReference type="InterPro" id="IPR000160">
    <property type="entry name" value="GGDEF_dom"/>
</dbReference>
<evidence type="ECO:0000256" key="5">
    <source>
        <dbReference type="ARBA" id="ARBA00023136"/>
    </source>
</evidence>
<evidence type="ECO:0000256" key="4">
    <source>
        <dbReference type="ARBA" id="ARBA00022989"/>
    </source>
</evidence>
<dbReference type="SUPFAM" id="SSF141868">
    <property type="entry name" value="EAL domain-like"/>
    <property type="match status" value="1"/>
</dbReference>
<evidence type="ECO:0000259" key="10">
    <source>
        <dbReference type="PROSITE" id="PS50887"/>
    </source>
</evidence>
<dbReference type="SUPFAM" id="SSF55073">
    <property type="entry name" value="Nucleotide cyclase"/>
    <property type="match status" value="1"/>
</dbReference>
<dbReference type="AlphaFoldDB" id="A0A9E8KMK2"/>
<keyword evidence="12" id="KW-1185">Reference proteome</keyword>
<dbReference type="InterPro" id="IPR035919">
    <property type="entry name" value="EAL_sf"/>
</dbReference>
<evidence type="ECO:0000259" key="8">
    <source>
        <dbReference type="PROSITE" id="PS50839"/>
    </source>
</evidence>
<comment type="cofactor">
    <cofactor evidence="1">
        <name>Mg(2+)</name>
        <dbReference type="ChEBI" id="CHEBI:18420"/>
    </cofactor>
</comment>
<sequence length="916" mass="102009">MNNKEESLAFLLRYRNSKLAWLVLLVALLLTAALWQLSILLVEDRTKAHFENQSQQLKTAIEERLLNYEQVLAGSAGLFAVADLIGRNDWRTYVSNLDIERYYPGIQGIGFTEKVTQDGVAEHIEKIRSQGLPNYLLSPTGSRQEYHPVVFLEPANQRNRRAFGYDAFGDPAHRKAMEQARDSGQAAMTGKVVLVQEQVDETQPGFVMYFPVYESDKTLITTDDRRASLNGFVFSAFRMNNLMDGIVGLIAPFLDVRIYDSDVMIDERLMYASNLGNLDEVYSFENSRTIEHGGKTWLLLTRTTPAFDYLASDPRPTIVLVSGVIVSLLLFVVTLILVRSKLIAMANAGKYRAITEDTTNITVIIDNNGVISYASPSCERILGYSLAELKKQGPESVVHPDDLPLIQASYESALKTPGVSVAVNHARIKHKNGHWMNMEGGYTAMQDVPGVNGVVVNCRDLTALKVAQTELHRLAFYDQLTGLANRQLFRDRLEHTVKTCKRRGHQAALLFLDLDGFKRINDTLGHDAGDTLLKQVAEWLKNCVRDEDSVARLGGDEFTVLLSEVGSADAAARVADSILEALSQRIRLRDHDIGVTVSIGIAMIPGDSDDTASLMKFADLAMYRAKEVGRNNYQFFLNSMNIRAARRMLMQEELRNAIELSQFVLHYQPTVKLDSQKVVGMEALVRWNHPDRGLVAPDQFIQLAEDSGLIHKLGEWVLRQACLQCVALEKAGFDSYVMSINLSSKQIADPGFVALFNRVVEETGVNVSKLELELPADMLMLDIQAMMDLVQSLKRAGVMISLDDFGTGYCSLGCLSQVPIDSVKIDRMFVKGIPYDQKSGEVTNAVIALAHKLNLNVIAEGVETREQLKFLQDANCEMAQGNLFSHALDEEQLAGYLSNIEQGQNGRFIYGSSPDN</sequence>
<dbReference type="CDD" id="cd01949">
    <property type="entry name" value="GGDEF"/>
    <property type="match status" value="1"/>
</dbReference>
<dbReference type="PROSITE" id="PS50883">
    <property type="entry name" value="EAL"/>
    <property type="match status" value="1"/>
</dbReference>
<feature type="transmembrane region" description="Helical" evidence="6">
    <location>
        <begin position="318"/>
        <end position="338"/>
    </location>
</feature>
<keyword evidence="4 6" id="KW-1133">Transmembrane helix</keyword>
<reference evidence="11" key="1">
    <citation type="submission" date="2022-07" db="EMBL/GenBank/DDBJ databases">
        <title>Alkalimarinus sp. nov., isolated from gut of a Alitta virens.</title>
        <authorList>
            <person name="Yang A.I."/>
            <person name="Shin N.-R."/>
        </authorList>
    </citation>
    <scope>NUCLEOTIDE SEQUENCE</scope>
    <source>
        <strain evidence="11">FA028</strain>
    </source>
</reference>
<dbReference type="Gene3D" id="3.30.70.270">
    <property type="match status" value="1"/>
</dbReference>